<name>A0A8H4VYU3_9HELO</name>
<dbReference type="GO" id="GO:0006999">
    <property type="term" value="P:nuclear pore organization"/>
    <property type="evidence" value="ECO:0007669"/>
    <property type="project" value="TreeGrafter"/>
</dbReference>
<dbReference type="AlphaFoldDB" id="A0A8H4VYU3"/>
<protein>
    <submittedName>
        <fullName evidence="5">Uncharacterized protein</fullName>
    </submittedName>
</protein>
<evidence type="ECO:0000313" key="5">
    <source>
        <dbReference type="EMBL" id="KAF4625380.1"/>
    </source>
</evidence>
<organism evidence="5 6">
    <name type="scientific">Cudoniella acicularis</name>
    <dbReference type="NCBI Taxonomy" id="354080"/>
    <lineage>
        <taxon>Eukaryota</taxon>
        <taxon>Fungi</taxon>
        <taxon>Dikarya</taxon>
        <taxon>Ascomycota</taxon>
        <taxon>Pezizomycotina</taxon>
        <taxon>Leotiomycetes</taxon>
        <taxon>Helotiales</taxon>
        <taxon>Tricladiaceae</taxon>
        <taxon>Cudoniella</taxon>
    </lineage>
</organism>
<reference evidence="5 6" key="1">
    <citation type="submission" date="2020-03" db="EMBL/GenBank/DDBJ databases">
        <title>Draft Genome Sequence of Cudoniella acicularis.</title>
        <authorList>
            <person name="Buettner E."/>
            <person name="Kellner H."/>
        </authorList>
    </citation>
    <scope>NUCLEOTIDE SEQUENCE [LARGE SCALE GENOMIC DNA]</scope>
    <source>
        <strain evidence="5 6">DSM 108380</strain>
    </source>
</reference>
<dbReference type="GO" id="GO:0044611">
    <property type="term" value="C:nuclear pore inner ring"/>
    <property type="evidence" value="ECO:0007669"/>
    <property type="project" value="TreeGrafter"/>
</dbReference>
<keyword evidence="3" id="KW-0813">Transport</keyword>
<dbReference type="PANTHER" id="PTHR31344:SF0">
    <property type="entry name" value="NUCLEAR PORE COMPLEX PROTEIN NUP205"/>
    <property type="match status" value="1"/>
</dbReference>
<sequence>MEADIDVNQGPDCSEYIVKLRILDFLSACLRASPNQPTIAHLLLGFKCGDHVVNVDAEGSFSRGISLFHTILDLVVNSPLMDDLGMASWLVSLNNKGLQVLKELWSSPITSTLVTTEMRSNDTFFRMFNQENVIQPEMLWNGIELSDPSFSASPALSCLSDFMPTNLTWFNGIDLHACLNDPDDPSYTSNLEKLEELLVLRRSELAHSNKLANPQDLTAVNNQAQELLEFYATDNQIKTLHIARLKILKSWVQLMLLMLQTMDFDQTSKTSIMLRTLQTIMPRLESDLDNTTEVMELAKLSRAVIFSLKFEPESFQQGDLGDLMSDRLFHLFQISLKAINSLGSKTPLKEIFYTISYRYLTGMSDVAGIHGIHRRHSTQTIKSAGERFIDVVCDDAYASEPTCRISALLILSALVAIGKHENSKYIIESLSRLNFITILVGSIQIIPNDLRETAVEHVDLQLSYINARLSLLLQISQSRFGATAVLNAGLFHAIKDSGLFAIDPELGVDIEGPNAVSKHYSLLAAIMRIICAVLLSRGAQNQQSLELGRRFLAENRLSILAVLKKSAGLVAGVQVSERIEELADSFMLLVTFTGFLEFEGEKVPKKPTFTAFT</sequence>
<comment type="similarity">
    <text evidence="2">Belongs to the NUP186/NUP192/NUP205 family.</text>
</comment>
<comment type="caution">
    <text evidence="5">The sequence shown here is derived from an EMBL/GenBank/DDBJ whole genome shotgun (WGS) entry which is preliminary data.</text>
</comment>
<keyword evidence="4" id="KW-0539">Nucleus</keyword>
<proteinExistence type="inferred from homology"/>
<dbReference type="Proteomes" id="UP000566819">
    <property type="component" value="Unassembled WGS sequence"/>
</dbReference>
<keyword evidence="6" id="KW-1185">Reference proteome</keyword>
<dbReference type="GO" id="GO:0017056">
    <property type="term" value="F:structural constituent of nuclear pore"/>
    <property type="evidence" value="ECO:0007669"/>
    <property type="project" value="TreeGrafter"/>
</dbReference>
<dbReference type="PANTHER" id="PTHR31344">
    <property type="entry name" value="NUCLEAR PORE COMPLEX PROTEIN NUP205"/>
    <property type="match status" value="1"/>
</dbReference>
<dbReference type="InterPro" id="IPR021827">
    <property type="entry name" value="Nup186/Nup192/Nup205"/>
</dbReference>
<dbReference type="EMBL" id="JAAMPI010001394">
    <property type="protein sequence ID" value="KAF4625380.1"/>
    <property type="molecule type" value="Genomic_DNA"/>
</dbReference>
<evidence type="ECO:0000256" key="3">
    <source>
        <dbReference type="ARBA" id="ARBA00022448"/>
    </source>
</evidence>
<dbReference type="Pfam" id="PF11894">
    <property type="entry name" value="Nup192"/>
    <property type="match status" value="1"/>
</dbReference>
<evidence type="ECO:0000313" key="6">
    <source>
        <dbReference type="Proteomes" id="UP000566819"/>
    </source>
</evidence>
<accession>A0A8H4VYU3</accession>
<evidence type="ECO:0000256" key="2">
    <source>
        <dbReference type="ARBA" id="ARBA00005892"/>
    </source>
</evidence>
<dbReference type="OrthoDB" id="2019644at2759"/>
<evidence type="ECO:0000256" key="4">
    <source>
        <dbReference type="ARBA" id="ARBA00023242"/>
    </source>
</evidence>
<comment type="subcellular location">
    <subcellularLocation>
        <location evidence="1">Nucleus</location>
    </subcellularLocation>
</comment>
<evidence type="ECO:0000256" key="1">
    <source>
        <dbReference type="ARBA" id="ARBA00004123"/>
    </source>
</evidence>
<gene>
    <name evidence="5" type="ORF">G7Y89_g12787</name>
</gene>